<keyword evidence="1" id="KW-0233">DNA recombination</keyword>
<dbReference type="InterPro" id="IPR011010">
    <property type="entry name" value="DNA_brk_join_enz"/>
</dbReference>
<dbReference type="EMBL" id="FLQS01000071">
    <property type="protein sequence ID" value="SBS79324.1"/>
    <property type="molecule type" value="Genomic_DNA"/>
</dbReference>
<dbReference type="InterPro" id="IPR013762">
    <property type="entry name" value="Integrase-like_cat_sf"/>
</dbReference>
<evidence type="ECO:0000313" key="4">
    <source>
        <dbReference type="EMBL" id="SBS79324.1"/>
    </source>
</evidence>
<evidence type="ECO:0000256" key="2">
    <source>
        <dbReference type="SAM" id="MobiDB-lite"/>
    </source>
</evidence>
<gene>
    <name evidence="4" type="ORF">MHPYR_730019</name>
</gene>
<dbReference type="GO" id="GO:0006310">
    <property type="term" value="P:DNA recombination"/>
    <property type="evidence" value="ECO:0007669"/>
    <property type="project" value="UniProtKB-KW"/>
</dbReference>
<dbReference type="SUPFAM" id="SSF56349">
    <property type="entry name" value="DNA breaking-rejoining enzymes"/>
    <property type="match status" value="1"/>
</dbReference>
<dbReference type="Gene3D" id="1.10.443.10">
    <property type="entry name" value="Intergrase catalytic core"/>
    <property type="match status" value="1"/>
</dbReference>
<dbReference type="GO" id="GO:0003677">
    <property type="term" value="F:DNA binding"/>
    <property type="evidence" value="ECO:0007669"/>
    <property type="project" value="InterPro"/>
</dbReference>
<dbReference type="Pfam" id="PF00589">
    <property type="entry name" value="Phage_integrase"/>
    <property type="match status" value="1"/>
</dbReference>
<evidence type="ECO:0000259" key="3">
    <source>
        <dbReference type="PROSITE" id="PS51898"/>
    </source>
</evidence>
<dbReference type="InterPro" id="IPR050090">
    <property type="entry name" value="Tyrosine_recombinase_XerCD"/>
</dbReference>
<feature type="region of interest" description="Disordered" evidence="2">
    <location>
        <begin position="511"/>
        <end position="531"/>
    </location>
</feature>
<dbReference type="InterPro" id="IPR002104">
    <property type="entry name" value="Integrase_catalytic"/>
</dbReference>
<dbReference type="PANTHER" id="PTHR30349:SF64">
    <property type="entry name" value="PROPHAGE INTEGRASE INTD-RELATED"/>
    <property type="match status" value="1"/>
</dbReference>
<protein>
    <submittedName>
        <fullName evidence="4">Transposase</fullName>
    </submittedName>
</protein>
<name>A0A1Y5PL00_9MYCO</name>
<accession>A0A1Y5PL00</accession>
<dbReference type="AlphaFoldDB" id="A0A1Y5PL00"/>
<sequence>MTAPGAESSQRLLGRLIAVVRPEFRSQTLIFEPDDPVFGGGACRVAGCDRHARGHGLCLNHRVRWVKQGRPDLEEFTTRTDPRLQRQRPNQRCAVTGCGYGSARKGLCQLHAQRWERAGRPDRGTWMADPPVIKAPLAGASCHIRHCELWPEASGPFCHSHNATWRVNGRPDSDTFASRFDAGRVVPADESIQLGQLPPQLRLELQYTLQQRRDRRVGKLAPSVVTRVVRLLAASSVTSLLDHDEDTWLAIADGTVNDSLGRAVLLYAHRAVADLAETGGWEAEYPRDVWRMHRLGFDGRRTLQFDRITQPWLRELAKRWARLRLSSGLGLEAGGGRPVVAISRFSRFLAAVGIEHIEQLDRQLLERYLADLRHERHPQRRSAHIGLLNGFFVAIRQHRWHPGLPATAVFFPADHPRRPDKLPRALAEQVMTQLEQPANLDRFENPCYRLITVILMHCGLRVTDALRLRSDCVTTDTDGAPYLRYFNHKMHREALVPIDTELADAIGHQRRRNTDHWPGGTQILFPRPTKNIDGHHPISSSTYRMALQRWLDACDIRDEHGHRVHLTPHQWRHTLGTRLINRDVPQEIVRRILDHDSPQMTSHYARLHDDTVRRHWEAARKIDITGRTVTYESDGPLADAAWAKQRLARATQALPNGYCGLPLQRSCPHANACLTCPMFLTTSEFLPQHHAQRHQTLELITAAEARGHQRLAEMNRTVLNNLDTIIETLETPETTKHAL</sequence>
<dbReference type="PANTHER" id="PTHR30349">
    <property type="entry name" value="PHAGE INTEGRASE-RELATED"/>
    <property type="match status" value="1"/>
</dbReference>
<feature type="domain" description="Tyr recombinase" evidence="3">
    <location>
        <begin position="421"/>
        <end position="617"/>
    </location>
</feature>
<dbReference type="GO" id="GO:0015074">
    <property type="term" value="P:DNA integration"/>
    <property type="evidence" value="ECO:0007669"/>
    <property type="project" value="InterPro"/>
</dbReference>
<evidence type="ECO:0000256" key="1">
    <source>
        <dbReference type="ARBA" id="ARBA00023172"/>
    </source>
</evidence>
<dbReference type="PROSITE" id="PS51898">
    <property type="entry name" value="TYR_RECOMBINASE"/>
    <property type="match status" value="1"/>
</dbReference>
<organism evidence="4">
    <name type="scientific">uncultured Mycobacterium sp</name>
    <dbReference type="NCBI Taxonomy" id="171292"/>
    <lineage>
        <taxon>Bacteria</taxon>
        <taxon>Bacillati</taxon>
        <taxon>Actinomycetota</taxon>
        <taxon>Actinomycetes</taxon>
        <taxon>Mycobacteriales</taxon>
        <taxon>Mycobacteriaceae</taxon>
        <taxon>Mycobacterium</taxon>
        <taxon>environmental samples</taxon>
    </lineage>
</organism>
<proteinExistence type="predicted"/>
<reference evidence="4" key="1">
    <citation type="submission" date="2016-03" db="EMBL/GenBank/DDBJ databases">
        <authorList>
            <person name="Ploux O."/>
        </authorList>
    </citation>
    <scope>NUCLEOTIDE SEQUENCE</scope>
    <source>
        <strain evidence="4">UC10</strain>
    </source>
</reference>